<comment type="subcellular location">
    <subcellularLocation>
        <location evidence="2">Chromosome</location>
    </subcellularLocation>
    <subcellularLocation>
        <location evidence="1">Nucleus</location>
    </subcellularLocation>
</comment>
<dbReference type="InterPro" id="IPR050494">
    <property type="entry name" value="Ser_Thr_dual-spec_kinase"/>
</dbReference>
<evidence type="ECO:0000256" key="15">
    <source>
        <dbReference type="ARBA" id="ARBA00022990"/>
    </source>
</evidence>
<feature type="region of interest" description="Disordered" evidence="22">
    <location>
        <begin position="114"/>
        <end position="535"/>
    </location>
</feature>
<feature type="compositionally biased region" description="Basic and acidic residues" evidence="22">
    <location>
        <begin position="550"/>
        <end position="567"/>
    </location>
</feature>
<dbReference type="PANTHER" id="PTHR24058:SF103">
    <property type="entry name" value="SERINE_THREONINE-PROTEIN KINASE PRP4 HOMOLOG"/>
    <property type="match status" value="1"/>
</dbReference>
<evidence type="ECO:0000313" key="24">
    <source>
        <dbReference type="Proteomes" id="UP000813463"/>
    </source>
</evidence>
<feature type="domain" description="Protein kinase" evidence="23">
    <location>
        <begin position="758"/>
        <end position="1073"/>
    </location>
</feature>
<dbReference type="Gene3D" id="1.10.510.10">
    <property type="entry name" value="Transferase(Phosphotransferase) domain 1"/>
    <property type="match status" value="1"/>
</dbReference>
<dbReference type="GO" id="GO:0005524">
    <property type="term" value="F:ATP binding"/>
    <property type="evidence" value="ECO:0007669"/>
    <property type="project" value="UniProtKB-KW"/>
</dbReference>
<keyword evidence="17" id="KW-0539">Nucleus</keyword>
<evidence type="ECO:0000259" key="23">
    <source>
        <dbReference type="PROSITE" id="PS50011"/>
    </source>
</evidence>
<dbReference type="PROSITE" id="PS50011">
    <property type="entry name" value="PROTEIN_KINASE_DOM"/>
    <property type="match status" value="1"/>
</dbReference>
<feature type="compositionally biased region" description="Basic and acidic residues" evidence="22">
    <location>
        <begin position="62"/>
        <end position="71"/>
    </location>
</feature>
<evidence type="ECO:0000256" key="2">
    <source>
        <dbReference type="ARBA" id="ARBA00004286"/>
    </source>
</evidence>
<dbReference type="Proteomes" id="UP000813463">
    <property type="component" value="Chromosome 3"/>
</dbReference>
<dbReference type="InterPro" id="IPR044092">
    <property type="entry name" value="STKc_PRP4"/>
</dbReference>
<dbReference type="InterPro" id="IPR008271">
    <property type="entry name" value="Ser/Thr_kinase_AS"/>
</dbReference>
<feature type="compositionally biased region" description="Basic and acidic residues" evidence="22">
    <location>
        <begin position="156"/>
        <end position="185"/>
    </location>
</feature>
<evidence type="ECO:0000256" key="17">
    <source>
        <dbReference type="ARBA" id="ARBA00023242"/>
    </source>
</evidence>
<keyword evidence="8" id="KW-0507">mRNA processing</keyword>
<organism evidence="24 25">
    <name type="scientific">Spinacia oleracea</name>
    <name type="common">Spinach</name>
    <dbReference type="NCBI Taxonomy" id="3562"/>
    <lineage>
        <taxon>Eukaryota</taxon>
        <taxon>Viridiplantae</taxon>
        <taxon>Streptophyta</taxon>
        <taxon>Embryophyta</taxon>
        <taxon>Tracheophyta</taxon>
        <taxon>Spermatophyta</taxon>
        <taxon>Magnoliopsida</taxon>
        <taxon>eudicotyledons</taxon>
        <taxon>Gunneridae</taxon>
        <taxon>Pentapetalae</taxon>
        <taxon>Caryophyllales</taxon>
        <taxon>Chenopodiaceae</taxon>
        <taxon>Chenopodioideae</taxon>
        <taxon>Anserineae</taxon>
        <taxon>Spinacia</taxon>
    </lineage>
</organism>
<feature type="compositionally biased region" description="Basic and acidic residues" evidence="22">
    <location>
        <begin position="338"/>
        <end position="535"/>
    </location>
</feature>
<dbReference type="FunFam" id="1.10.510.10:FF:000078">
    <property type="entry name" value="Serine/threonine-protein kinase PRP4 homolog"/>
    <property type="match status" value="1"/>
</dbReference>
<keyword evidence="7" id="KW-0597">Phosphoprotein</keyword>
<evidence type="ECO:0000256" key="8">
    <source>
        <dbReference type="ARBA" id="ARBA00022664"/>
    </source>
</evidence>
<dbReference type="GO" id="GO:0004674">
    <property type="term" value="F:protein serine/threonine kinase activity"/>
    <property type="evidence" value="ECO:0007669"/>
    <property type="project" value="UniProtKB-KW"/>
</dbReference>
<feature type="compositionally biased region" description="Basic and acidic residues" evidence="22">
    <location>
        <begin position="250"/>
        <end position="281"/>
    </location>
</feature>
<feature type="compositionally biased region" description="Basic and acidic residues" evidence="22">
    <location>
        <begin position="319"/>
        <end position="329"/>
    </location>
</feature>
<evidence type="ECO:0000256" key="3">
    <source>
        <dbReference type="ARBA" id="ARBA00012513"/>
    </source>
</evidence>
<evidence type="ECO:0000256" key="9">
    <source>
        <dbReference type="ARBA" id="ARBA00022679"/>
    </source>
</evidence>
<gene>
    <name evidence="25" type="primary">LOC110793490</name>
</gene>
<evidence type="ECO:0000256" key="16">
    <source>
        <dbReference type="ARBA" id="ARBA00023187"/>
    </source>
</evidence>
<keyword evidence="10" id="KW-0747">Spliceosome</keyword>
<dbReference type="Gene3D" id="3.30.200.20">
    <property type="entry name" value="Phosphorylase Kinase, domain 1"/>
    <property type="match status" value="1"/>
</dbReference>
<dbReference type="GO" id="GO:0045292">
    <property type="term" value="P:mRNA cis splicing, via spliceosome"/>
    <property type="evidence" value="ECO:0007669"/>
    <property type="project" value="InterPro"/>
</dbReference>
<evidence type="ECO:0000256" key="7">
    <source>
        <dbReference type="ARBA" id="ARBA00022553"/>
    </source>
</evidence>
<keyword evidence="6" id="KW-0723">Serine/threonine-protein kinase</keyword>
<dbReference type="GO" id="GO:0005694">
    <property type="term" value="C:chromosome"/>
    <property type="evidence" value="ECO:0007669"/>
    <property type="project" value="UniProtKB-SubCell"/>
</dbReference>
<proteinExistence type="inferred from homology"/>
<feature type="region of interest" description="Disordered" evidence="22">
    <location>
        <begin position="1"/>
        <end position="74"/>
    </location>
</feature>
<feature type="region of interest" description="Disordered" evidence="22">
    <location>
        <begin position="550"/>
        <end position="584"/>
    </location>
</feature>
<evidence type="ECO:0000256" key="14">
    <source>
        <dbReference type="ARBA" id="ARBA00022843"/>
    </source>
</evidence>
<evidence type="ECO:0000256" key="19">
    <source>
        <dbReference type="ARBA" id="ARBA00023637"/>
    </source>
</evidence>
<dbReference type="FunFam" id="3.30.200.20:FF:000123">
    <property type="entry name" value="serine/threonine-protein kinase PRP4 homolog"/>
    <property type="match status" value="1"/>
</dbReference>
<feature type="region of interest" description="Disordered" evidence="22">
    <location>
        <begin position="640"/>
        <end position="664"/>
    </location>
</feature>
<evidence type="ECO:0000256" key="20">
    <source>
        <dbReference type="ARBA" id="ARBA00031858"/>
    </source>
</evidence>
<evidence type="ECO:0000256" key="10">
    <source>
        <dbReference type="ARBA" id="ARBA00022728"/>
    </source>
</evidence>
<evidence type="ECO:0000256" key="13">
    <source>
        <dbReference type="ARBA" id="ARBA00022840"/>
    </source>
</evidence>
<name>A0A9R0IRC6_SPIOL</name>
<protein>
    <recommendedName>
        <fullName evidence="19">Serine/threonine-protein kinase PRP4 homolog</fullName>
        <ecNumber evidence="3">2.7.11.1</ecNumber>
    </recommendedName>
    <alternativeName>
        <fullName evidence="20">PRP4 pre-mRNA-processing factor 4 homolog</fullName>
    </alternativeName>
</protein>
<dbReference type="PANTHER" id="PTHR24058">
    <property type="entry name" value="DUAL SPECIFICITY PROTEIN KINASE"/>
    <property type="match status" value="1"/>
</dbReference>
<keyword evidence="4" id="KW-0158">Chromosome</keyword>
<evidence type="ECO:0000256" key="1">
    <source>
        <dbReference type="ARBA" id="ARBA00004123"/>
    </source>
</evidence>
<feature type="compositionally biased region" description="Basic residues" evidence="22">
    <location>
        <begin position="25"/>
        <end position="46"/>
    </location>
</feature>
<dbReference type="PROSITE" id="PS00108">
    <property type="entry name" value="PROTEIN_KINASE_ST"/>
    <property type="match status" value="1"/>
</dbReference>
<dbReference type="CDD" id="cd14135">
    <property type="entry name" value="STKc_PRP4"/>
    <property type="match status" value="1"/>
</dbReference>
<evidence type="ECO:0000256" key="11">
    <source>
        <dbReference type="ARBA" id="ARBA00022741"/>
    </source>
</evidence>
<reference evidence="24" key="1">
    <citation type="journal article" date="2021" name="Nat. Commun.">
        <title>Genomic analyses provide insights into spinach domestication and the genetic basis of agronomic traits.</title>
        <authorList>
            <person name="Cai X."/>
            <person name="Sun X."/>
            <person name="Xu C."/>
            <person name="Sun H."/>
            <person name="Wang X."/>
            <person name="Ge C."/>
            <person name="Zhang Z."/>
            <person name="Wang Q."/>
            <person name="Fei Z."/>
            <person name="Jiao C."/>
            <person name="Wang Q."/>
        </authorList>
    </citation>
    <scope>NUCLEOTIDE SEQUENCE [LARGE SCALE GENOMIC DNA]</scope>
    <source>
        <strain evidence="24">cv. Varoflay</strain>
    </source>
</reference>
<keyword evidence="13" id="KW-0067">ATP-binding</keyword>
<dbReference type="InterPro" id="IPR011009">
    <property type="entry name" value="Kinase-like_dom_sf"/>
</dbReference>
<keyword evidence="9" id="KW-0808">Transferase</keyword>
<dbReference type="Pfam" id="PF00069">
    <property type="entry name" value="Pkinase"/>
    <property type="match status" value="1"/>
</dbReference>
<comment type="subunit">
    <text evidence="21">Interacts with CLK1 C-terminus. Associates with the U5 snRNP and NCOR1 deacetylase complexes. Identified in the spliceosome C complex.</text>
</comment>
<dbReference type="EC" id="2.7.11.1" evidence="3"/>
<evidence type="ECO:0000256" key="18">
    <source>
        <dbReference type="ARBA" id="ARBA00023596"/>
    </source>
</evidence>
<keyword evidence="11" id="KW-0547">Nucleotide-binding</keyword>
<keyword evidence="14" id="KW-0832">Ubl conjugation</keyword>
<keyword evidence="24" id="KW-1185">Reference proteome</keyword>
<dbReference type="InterPro" id="IPR000719">
    <property type="entry name" value="Prot_kinase_dom"/>
</dbReference>
<keyword evidence="15" id="KW-0007">Acetylation</keyword>
<keyword evidence="12" id="KW-0418">Kinase</keyword>
<evidence type="ECO:0000256" key="6">
    <source>
        <dbReference type="ARBA" id="ARBA00022527"/>
    </source>
</evidence>
<evidence type="ECO:0000256" key="4">
    <source>
        <dbReference type="ARBA" id="ARBA00022454"/>
    </source>
</evidence>
<dbReference type="SUPFAM" id="SSF56112">
    <property type="entry name" value="Protein kinase-like (PK-like)"/>
    <property type="match status" value="1"/>
</dbReference>
<keyword evidence="5" id="KW-1017">Isopeptide bond</keyword>
<evidence type="ECO:0000313" key="25">
    <source>
        <dbReference type="RefSeq" id="XP_021854062.1"/>
    </source>
</evidence>
<feature type="compositionally biased region" description="Basic and acidic residues" evidence="22">
    <location>
        <begin position="232"/>
        <end position="241"/>
    </location>
</feature>
<sequence length="1076" mass="125024">MATDSQDSHRKHSRSLTDDDSPEKSKRHKHRHHRRHRHHHRRSSKHKKDEIKAENVEEVAEEVTKPPHLVDYDMEEGEIVDDEGGVVAEAEKKVGSDVESGEFKAGDDSFMNVDAAVESPGSNHIVTRNDKSRNSTKYLKSPRSDHSGSESEEDGICSHHDEFPVLERVANGDHVSRSSKGESKSGTRHMSPLKERSKERDKHRSGSKQQILESMELDEDDLGGRRNSYSHKVREVRRESTYRSPSHGRYHLEISDKSRSVSPDRTRERENSQSIVHERYSKTKHRHERDERLCDNGSVGYEVDEEKDSRAGTYYRANGGEKAKDKGGERSSIYNRSTLRDGKHEDGDSRDIETEEKMYQDKEQLDRERTRERSERDRNRDWVNERDRIRSRDHKLEKDSVRAREIPRETKTDVDWNRDRGGSRDRDYERERGSRDRDYERERGSRDRDYERERRREKDRERSRDRNLEKERRRDDSISMYKDREWDRSRKLENDRGRDKYSHRDRHRDKARDDESDRSRRYHKYDDRDDVYGTRDRRCGYDEAECFQDRKLKHDSDIAQSSKDDSLKYNNDGINGDDDDKKEYQDMLELKTAEHEEDDIEKIKEESRRRREAILQKYKAKSLQQQQAVHQVLKVSNEELAEQPSQKLAPASAGQQENSDVKRDGKDAFVVGTPGISAAGNDLTAAERSTVVLGEGSPKSERSNDMFCDDIFGDSPAGIRKMGKGDGLPFEQSGLHDNWDDPEGYYSFRFGEVLDGRYEITAAHGKGVFSTVVRAKDLKAGIGDPEEVAIKIIRNNETMFKAGTEELGILRRLVDADKDDRRHCVRYLTNFHYRNHLCIVFESLHMNLREVLKKFGRNIGLKLTAVRTYAKQLFIALKHLRNCKVLHCDIKPDNMLVNDTKNVLKLCDFGNAMLAGKNEITPYLVSRFYRAPEIILGLPYDHPMDIWSVGCCLYELYTGKVLFPGPSNNEMLRLHMELKGPFPKKMLRKGAFLEQHFDQDLNFLATEEDPVTKKTIRKLIVNIKPKDVGNIIKGSPGEDSKMLANFKDLLDKMFVLDPDKRLTVSQALNHPFITGK</sequence>
<reference evidence="25" key="2">
    <citation type="submission" date="2025-08" db="UniProtKB">
        <authorList>
            <consortium name="RefSeq"/>
        </authorList>
    </citation>
    <scope>IDENTIFICATION</scope>
    <source>
        <tissue evidence="25">Leaf</tissue>
    </source>
</reference>
<keyword evidence="16" id="KW-0508">mRNA splicing</keyword>
<evidence type="ECO:0000256" key="5">
    <source>
        <dbReference type="ARBA" id="ARBA00022499"/>
    </source>
</evidence>
<dbReference type="SMART" id="SM00220">
    <property type="entry name" value="S_TKc"/>
    <property type="match status" value="1"/>
</dbReference>
<evidence type="ECO:0000256" key="12">
    <source>
        <dbReference type="ARBA" id="ARBA00022777"/>
    </source>
</evidence>
<comment type="similarity">
    <text evidence="18">Belongs to the protein kinase superfamily. CMGC Ser/Thr protein kinase family.</text>
</comment>
<accession>A0A9R0IRC6</accession>
<feature type="compositionally biased region" description="Basic and acidic residues" evidence="22">
    <location>
        <begin position="192"/>
        <end position="204"/>
    </location>
</feature>
<dbReference type="AlphaFoldDB" id="A0A9R0IRC6"/>
<evidence type="ECO:0000256" key="21">
    <source>
        <dbReference type="ARBA" id="ARBA00046964"/>
    </source>
</evidence>
<evidence type="ECO:0000256" key="22">
    <source>
        <dbReference type="SAM" id="MobiDB-lite"/>
    </source>
</evidence>
<dbReference type="GO" id="GO:0005681">
    <property type="term" value="C:spliceosomal complex"/>
    <property type="evidence" value="ECO:0007669"/>
    <property type="project" value="UniProtKB-KW"/>
</dbReference>
<dbReference type="RefSeq" id="XP_021854062.1">
    <property type="nucleotide sequence ID" value="XM_021998370.2"/>
</dbReference>
<dbReference type="GeneID" id="110793490"/>